<accession>A0A871RHB2</accession>
<dbReference type="Gene3D" id="1.25.40.10">
    <property type="entry name" value="Tetratricopeptide repeat domain"/>
    <property type="match status" value="1"/>
</dbReference>
<sequence>MYSYSQSSRCLGLLVRKVIAPRKLIVKRLIVTNNNTDEGSLSANGKLEKSNQEKLLDDSRTYFKDQRRLENLACSISQEQKINNLNSADIDPKSEKSIVSMFYNLVDFKSFNSVPESDYDTTALIRKKRTRTKLPRPPDGLSPVKLDQYIKLVNEMNFNANRKLSRAISNIYREIIDSQTLVNIKSFNIIVRFFSVEYNFAMVRTILFQMVGKHIKPDVNTFNCILSVIKSMKSPYKNDLFKTYLNQMKIFDIIPDSTTWYIMFEFLDEEKLPFYDKMKELEISMKPIFVEYLRFLHKYKGTPVEELLTLLEKEKLHLDKHLLTTFVQIELEDDNAQKAFELLDSFAGPGGRIKRVDFNSLITMVKYFAVDRMQPYFAIATINYFRSHYGLSLKIYRCYVELAKCMLKCPYFKNWSILTRIYYKESMMGVGQSLINKKDIHALNDRAKSFEIEDFDISKLKNDEYAEAIFNFHLLQWVDTPILKLEENEPQFIEAANYMIPHKGSCLNTNETTL</sequence>
<evidence type="ECO:0000313" key="1">
    <source>
        <dbReference type="EMBL" id="QOU22342.1"/>
    </source>
</evidence>
<reference evidence="1" key="1">
    <citation type="submission" date="2020-10" db="EMBL/GenBank/DDBJ databases">
        <authorList>
            <person name="Palmer J.M."/>
        </authorList>
    </citation>
    <scope>NUCLEOTIDE SEQUENCE</scope>
    <source>
        <strain evidence="1">UCD 2041</strain>
    </source>
</reference>
<name>A0A871RHB2_DEKBR</name>
<dbReference type="EMBL" id="CP063137">
    <property type="protein sequence ID" value="QOU22342.1"/>
    <property type="molecule type" value="Genomic_DNA"/>
</dbReference>
<dbReference type="InterPro" id="IPR011990">
    <property type="entry name" value="TPR-like_helical_dom_sf"/>
</dbReference>
<dbReference type="Proteomes" id="UP000663131">
    <property type="component" value="Chromosome 9"/>
</dbReference>
<dbReference type="AlphaFoldDB" id="A0A871RHB2"/>
<protein>
    <submittedName>
        <fullName evidence="1">Uncharacterized protein</fullName>
    </submittedName>
</protein>
<evidence type="ECO:0000313" key="2">
    <source>
        <dbReference type="Proteomes" id="UP000663131"/>
    </source>
</evidence>
<dbReference type="OrthoDB" id="185373at2759"/>
<dbReference type="RefSeq" id="XP_041138835.1">
    <property type="nucleotide sequence ID" value="XM_041281044.1"/>
</dbReference>
<dbReference type="KEGG" id="bbrx:BRETT_002519"/>
<organism evidence="1 2">
    <name type="scientific">Dekkera bruxellensis</name>
    <name type="common">Brettanomyces custersii</name>
    <dbReference type="NCBI Taxonomy" id="5007"/>
    <lineage>
        <taxon>Eukaryota</taxon>
        <taxon>Fungi</taxon>
        <taxon>Dikarya</taxon>
        <taxon>Ascomycota</taxon>
        <taxon>Saccharomycotina</taxon>
        <taxon>Pichiomycetes</taxon>
        <taxon>Pichiales</taxon>
        <taxon>Pichiaceae</taxon>
        <taxon>Brettanomyces</taxon>
    </lineage>
</organism>
<dbReference type="GeneID" id="64574443"/>
<reference evidence="1" key="2">
    <citation type="journal article" name="BMC Genomics">
        <title>New genome assemblies reveal patterns of domestication and adaptation across Brettanomyces (Dekkera) species.</title>
        <authorList>
            <person name="Roach M.J."/>
            <person name="Borneman A.R."/>
        </authorList>
    </citation>
    <scope>NUCLEOTIDE SEQUENCE</scope>
    <source>
        <strain evidence="1">UCD 2041</strain>
    </source>
</reference>
<proteinExistence type="predicted"/>
<gene>
    <name evidence="1" type="ORF">BRETT_002519</name>
</gene>